<organism evidence="14 15">
    <name type="scientific">Leucothrix arctica</name>
    <dbReference type="NCBI Taxonomy" id="1481894"/>
    <lineage>
        <taxon>Bacteria</taxon>
        <taxon>Pseudomonadati</taxon>
        <taxon>Pseudomonadota</taxon>
        <taxon>Gammaproteobacteria</taxon>
        <taxon>Thiotrichales</taxon>
        <taxon>Thiotrichaceae</taxon>
        <taxon>Leucothrix</taxon>
    </lineage>
</organism>
<evidence type="ECO:0000256" key="1">
    <source>
        <dbReference type="ARBA" id="ARBA00004141"/>
    </source>
</evidence>
<keyword evidence="6 12" id="KW-0812">Transmembrane</keyword>
<dbReference type="GO" id="GO:0005886">
    <property type="term" value="C:plasma membrane"/>
    <property type="evidence" value="ECO:0007669"/>
    <property type="project" value="UniProtKB-SubCell"/>
</dbReference>
<keyword evidence="14" id="KW-0378">Hydrolase</keyword>
<comment type="function">
    <text evidence="12 13">Key component of the proton channel; it plays a direct role in the translocation of protons across the membrane.</text>
</comment>
<dbReference type="CDD" id="cd00310">
    <property type="entry name" value="ATP-synt_Fo_a_6"/>
    <property type="match status" value="1"/>
</dbReference>
<keyword evidence="4 12" id="KW-1003">Cell membrane</keyword>
<dbReference type="HAMAP" id="MF_01393">
    <property type="entry name" value="ATP_synth_a_bact"/>
    <property type="match status" value="1"/>
</dbReference>
<dbReference type="GO" id="GO:0046933">
    <property type="term" value="F:proton-transporting ATP synthase activity, rotational mechanism"/>
    <property type="evidence" value="ECO:0007669"/>
    <property type="project" value="UniProtKB-UniRule"/>
</dbReference>
<keyword evidence="10 12" id="KW-0472">Membrane</keyword>
<accession>A0A317C8D6</accession>
<evidence type="ECO:0000313" key="14">
    <source>
        <dbReference type="EMBL" id="PWQ94521.1"/>
    </source>
</evidence>
<dbReference type="NCBIfam" id="NF004477">
    <property type="entry name" value="PRK05815.1-1"/>
    <property type="match status" value="1"/>
</dbReference>
<dbReference type="Pfam" id="PF00119">
    <property type="entry name" value="ATP-synt_A"/>
    <property type="match status" value="1"/>
</dbReference>
<dbReference type="RefSeq" id="WP_109824170.1">
    <property type="nucleotide sequence ID" value="NZ_QGKL01000039.1"/>
</dbReference>
<dbReference type="GO" id="GO:0042777">
    <property type="term" value="P:proton motive force-driven plasma membrane ATP synthesis"/>
    <property type="evidence" value="ECO:0007669"/>
    <property type="project" value="TreeGrafter"/>
</dbReference>
<dbReference type="Proteomes" id="UP000245506">
    <property type="component" value="Unassembled WGS sequence"/>
</dbReference>
<evidence type="ECO:0000256" key="2">
    <source>
        <dbReference type="ARBA" id="ARBA00006810"/>
    </source>
</evidence>
<dbReference type="FunFam" id="1.20.120.220:FF:000002">
    <property type="entry name" value="ATP synthase subunit a"/>
    <property type="match status" value="1"/>
</dbReference>
<evidence type="ECO:0000256" key="5">
    <source>
        <dbReference type="ARBA" id="ARBA00022547"/>
    </source>
</evidence>
<evidence type="ECO:0000256" key="11">
    <source>
        <dbReference type="ARBA" id="ARBA00023310"/>
    </source>
</evidence>
<keyword evidence="15" id="KW-1185">Reference proteome</keyword>
<feature type="transmembrane region" description="Helical" evidence="12">
    <location>
        <begin position="37"/>
        <end position="58"/>
    </location>
</feature>
<evidence type="ECO:0000256" key="4">
    <source>
        <dbReference type="ARBA" id="ARBA00022475"/>
    </source>
</evidence>
<comment type="subcellular location">
    <subcellularLocation>
        <location evidence="12 13">Cell membrane</location>
        <topology evidence="12 13">Multi-pass membrane protein</topology>
    </subcellularLocation>
    <subcellularLocation>
        <location evidence="1">Membrane</location>
        <topology evidence="1">Multi-pass membrane protein</topology>
    </subcellularLocation>
</comment>
<evidence type="ECO:0000256" key="8">
    <source>
        <dbReference type="ARBA" id="ARBA00022989"/>
    </source>
</evidence>
<name>A0A317C8D6_9GAMM</name>
<dbReference type="InterPro" id="IPR045082">
    <property type="entry name" value="ATP_syn_F0_a_bact/chloroplast"/>
</dbReference>
<dbReference type="PANTHER" id="PTHR42823:SF3">
    <property type="entry name" value="ATP SYNTHASE SUBUNIT A, CHLOROPLASTIC"/>
    <property type="match status" value="1"/>
</dbReference>
<evidence type="ECO:0000256" key="6">
    <source>
        <dbReference type="ARBA" id="ARBA00022692"/>
    </source>
</evidence>
<keyword evidence="5 12" id="KW-0138">CF(0)</keyword>
<evidence type="ECO:0000313" key="15">
    <source>
        <dbReference type="Proteomes" id="UP000245506"/>
    </source>
</evidence>
<evidence type="ECO:0000256" key="3">
    <source>
        <dbReference type="ARBA" id="ARBA00022448"/>
    </source>
</evidence>
<dbReference type="NCBIfam" id="TIGR01131">
    <property type="entry name" value="ATP_synt_6_or_A"/>
    <property type="match status" value="1"/>
</dbReference>
<gene>
    <name evidence="12" type="primary">atpB</name>
    <name evidence="14" type="ORF">DKT75_14585</name>
</gene>
<dbReference type="InterPro" id="IPR023011">
    <property type="entry name" value="ATP_synth_F0_asu_AS"/>
</dbReference>
<reference evidence="14 15" key="1">
    <citation type="submission" date="2018-05" db="EMBL/GenBank/DDBJ databases">
        <title>Leucothrix arctica sp. nov., isolated from Arctic seawater.</title>
        <authorList>
            <person name="Choi A."/>
            <person name="Baek K."/>
        </authorList>
    </citation>
    <scope>NUCLEOTIDE SEQUENCE [LARGE SCALE GENOMIC DNA]</scope>
    <source>
        <strain evidence="14 15">IMCC9719</strain>
    </source>
</reference>
<keyword evidence="9 12" id="KW-0406">Ion transport</keyword>
<sequence>MSESNAPAISNPVEYIQHHLQNLSIGGQPEALVDFSVFFVDIFLVTVALAGVFAFVAYKVGQSLDPDKPTGMQNILEMIVEFVNQQVKDIFPSADQWVGPLAITIFVMVILMNAMDIIPVDLLPSLIAGIASIFGADPHHVYFKVVPTTNLDTTFALALMVFLLIMYYNIKSKGFAGYLMVFLTHPFAAETPWVKVILAPANIMMTIIEELAKPISMGLRLFGNMFAGELLFLLIALLGVGWAMPGQIVLGSVWAIFHIMVVLLQAYIFMLLTIIFLGIASQSSEDH</sequence>
<comment type="caution">
    <text evidence="14">The sequence shown here is derived from an EMBL/GenBank/DDBJ whole genome shotgun (WGS) entry which is preliminary data.</text>
</comment>
<keyword evidence="8 12" id="KW-1133">Transmembrane helix</keyword>
<dbReference type="OrthoDB" id="9789241at2"/>
<proteinExistence type="inferred from homology"/>
<dbReference type="AlphaFoldDB" id="A0A317C8D6"/>
<feature type="transmembrane region" description="Helical" evidence="12">
    <location>
        <begin position="221"/>
        <end position="244"/>
    </location>
</feature>
<keyword evidence="11 12" id="KW-0066">ATP synthesis</keyword>
<evidence type="ECO:0000256" key="7">
    <source>
        <dbReference type="ARBA" id="ARBA00022781"/>
    </source>
</evidence>
<keyword evidence="3 12" id="KW-0813">Transport</keyword>
<protein>
    <recommendedName>
        <fullName evidence="12 13">ATP synthase subunit a</fullName>
    </recommendedName>
    <alternativeName>
        <fullName evidence="12">ATP synthase F0 sector subunit a</fullName>
    </alternativeName>
    <alternativeName>
        <fullName evidence="12">F-ATPase subunit 6</fullName>
    </alternativeName>
</protein>
<comment type="similarity">
    <text evidence="2 12 13">Belongs to the ATPase A chain family.</text>
</comment>
<dbReference type="InterPro" id="IPR000568">
    <property type="entry name" value="ATP_synth_F0_asu"/>
</dbReference>
<feature type="transmembrane region" description="Helical" evidence="12">
    <location>
        <begin position="256"/>
        <end position="280"/>
    </location>
</feature>
<feature type="transmembrane region" description="Helical" evidence="12">
    <location>
        <begin position="153"/>
        <end position="170"/>
    </location>
</feature>
<dbReference type="PROSITE" id="PS00449">
    <property type="entry name" value="ATPASE_A"/>
    <property type="match status" value="1"/>
</dbReference>
<dbReference type="PANTHER" id="PTHR42823">
    <property type="entry name" value="ATP SYNTHASE SUBUNIT A, CHLOROPLASTIC"/>
    <property type="match status" value="1"/>
</dbReference>
<dbReference type="EMBL" id="QGKL01000039">
    <property type="protein sequence ID" value="PWQ94521.1"/>
    <property type="molecule type" value="Genomic_DNA"/>
</dbReference>
<dbReference type="GO" id="GO:0045259">
    <property type="term" value="C:proton-transporting ATP synthase complex"/>
    <property type="evidence" value="ECO:0007669"/>
    <property type="project" value="UniProtKB-KW"/>
</dbReference>
<dbReference type="InterPro" id="IPR035908">
    <property type="entry name" value="F0_ATP_A_sf"/>
</dbReference>
<dbReference type="Gene3D" id="1.20.120.220">
    <property type="entry name" value="ATP synthase, F0 complex, subunit A"/>
    <property type="match status" value="1"/>
</dbReference>
<evidence type="ECO:0000256" key="12">
    <source>
        <dbReference type="HAMAP-Rule" id="MF_01393"/>
    </source>
</evidence>
<evidence type="ECO:0000256" key="13">
    <source>
        <dbReference type="RuleBase" id="RU000483"/>
    </source>
</evidence>
<evidence type="ECO:0000256" key="9">
    <source>
        <dbReference type="ARBA" id="ARBA00023065"/>
    </source>
</evidence>
<evidence type="ECO:0000256" key="10">
    <source>
        <dbReference type="ARBA" id="ARBA00023136"/>
    </source>
</evidence>
<feature type="transmembrane region" description="Helical" evidence="12">
    <location>
        <begin position="97"/>
        <end position="115"/>
    </location>
</feature>
<dbReference type="GO" id="GO:0016787">
    <property type="term" value="F:hydrolase activity"/>
    <property type="evidence" value="ECO:0007669"/>
    <property type="project" value="UniProtKB-KW"/>
</dbReference>
<dbReference type="SUPFAM" id="SSF81336">
    <property type="entry name" value="F1F0 ATP synthase subunit A"/>
    <property type="match status" value="1"/>
</dbReference>
<keyword evidence="7 12" id="KW-0375">Hydrogen ion transport</keyword>